<sequence length="394" mass="43971">MFGLDLLTRLGGRKSRRRVPVWPRHGERAVVMKPVSVLVLVQVLGSVSSQPDQNCPPPCECSESDKTVKCVNRSLTEVPRDLPAYVRTLLVTGNSIHRLSRETAPLAALTDLATLDLSGNRLQDVEPRALADLPSLRRLDLSDNQISRFSNLSFGARSPLAALELNRAVYNESVLTSVLRSGALSALSTLDLAGNRFLYLPRGLFAALPNLVHLSLRDNYLVGLPAGLFANLTQLRTLDLSNNSLRRLRNGTLGDFPRELKLNLASNAWRCDCELEEFVSWLKETSMVPGKEQLLCTDPQDMSNVSLVSIKISDLKCSYHDDLSSLQTSYVFLGIVLALIGLIFLLVLYLNRKGIKKWIYNIRDACRDHMEGYHYRYEINADPRLTHLSSSLDV</sequence>
<dbReference type="InterPro" id="IPR003591">
    <property type="entry name" value="Leu-rich_rpt_typical-subtyp"/>
</dbReference>
<dbReference type="SMART" id="SM00365">
    <property type="entry name" value="LRR_SD22"/>
    <property type="match status" value="3"/>
</dbReference>
<dbReference type="InterPro" id="IPR000483">
    <property type="entry name" value="Cys-rich_flank_reg_C"/>
</dbReference>
<evidence type="ECO:0008006" key="9">
    <source>
        <dbReference type="Google" id="ProtNLM"/>
    </source>
</evidence>
<proteinExistence type="predicted"/>
<dbReference type="SMART" id="SM00369">
    <property type="entry name" value="LRR_TYP"/>
    <property type="match status" value="5"/>
</dbReference>
<organism evidence="7 8">
    <name type="scientific">Pleurodeles waltl</name>
    <name type="common">Iberian ribbed newt</name>
    <dbReference type="NCBI Taxonomy" id="8319"/>
    <lineage>
        <taxon>Eukaryota</taxon>
        <taxon>Metazoa</taxon>
        <taxon>Chordata</taxon>
        <taxon>Craniata</taxon>
        <taxon>Vertebrata</taxon>
        <taxon>Euteleostomi</taxon>
        <taxon>Amphibia</taxon>
        <taxon>Batrachia</taxon>
        <taxon>Caudata</taxon>
        <taxon>Salamandroidea</taxon>
        <taxon>Salamandridae</taxon>
        <taxon>Pleurodelinae</taxon>
        <taxon>Pleurodeles</taxon>
    </lineage>
</organism>
<keyword evidence="2" id="KW-0732">Signal</keyword>
<dbReference type="InterPro" id="IPR000372">
    <property type="entry name" value="LRRNT"/>
</dbReference>
<comment type="caution">
    <text evidence="7">The sequence shown here is derived from an EMBL/GenBank/DDBJ whole genome shotgun (WGS) entry which is preliminary data.</text>
</comment>
<dbReference type="Pfam" id="PF13855">
    <property type="entry name" value="LRR_8"/>
    <property type="match status" value="2"/>
</dbReference>
<evidence type="ECO:0000259" key="5">
    <source>
        <dbReference type="SMART" id="SM00013"/>
    </source>
</evidence>
<keyword evidence="1" id="KW-0433">Leucine-rich repeat</keyword>
<evidence type="ECO:0000256" key="4">
    <source>
        <dbReference type="SAM" id="Phobius"/>
    </source>
</evidence>
<evidence type="ECO:0000259" key="6">
    <source>
        <dbReference type="SMART" id="SM00082"/>
    </source>
</evidence>
<dbReference type="EMBL" id="JANPWB010000009">
    <property type="protein sequence ID" value="KAJ1151128.1"/>
    <property type="molecule type" value="Genomic_DNA"/>
</dbReference>
<evidence type="ECO:0000313" key="8">
    <source>
        <dbReference type="Proteomes" id="UP001066276"/>
    </source>
</evidence>
<dbReference type="InterPro" id="IPR052286">
    <property type="entry name" value="Wnt_signaling_inhibitor"/>
</dbReference>
<dbReference type="SUPFAM" id="SSF52058">
    <property type="entry name" value="L domain-like"/>
    <property type="match status" value="1"/>
</dbReference>
<keyword evidence="4" id="KW-0472">Membrane</keyword>
<accession>A0AAV7RJV0</accession>
<evidence type="ECO:0000256" key="1">
    <source>
        <dbReference type="ARBA" id="ARBA00022614"/>
    </source>
</evidence>
<evidence type="ECO:0000256" key="2">
    <source>
        <dbReference type="ARBA" id="ARBA00022729"/>
    </source>
</evidence>
<gene>
    <name evidence="7" type="ORF">NDU88_003915</name>
</gene>
<keyword evidence="8" id="KW-1185">Reference proteome</keyword>
<evidence type="ECO:0000313" key="7">
    <source>
        <dbReference type="EMBL" id="KAJ1151128.1"/>
    </source>
</evidence>
<dbReference type="AlphaFoldDB" id="A0AAV7RJV0"/>
<keyword evidence="4" id="KW-1133">Transmembrane helix</keyword>
<protein>
    <recommendedName>
        <fullName evidence="9">Trophoblast glycoprotein</fullName>
    </recommendedName>
</protein>
<dbReference type="Proteomes" id="UP001066276">
    <property type="component" value="Chromosome 5"/>
</dbReference>
<dbReference type="Pfam" id="PF01462">
    <property type="entry name" value="LRRNT"/>
    <property type="match status" value="1"/>
</dbReference>
<feature type="transmembrane region" description="Helical" evidence="4">
    <location>
        <begin position="330"/>
        <end position="350"/>
    </location>
</feature>
<dbReference type="InterPro" id="IPR001611">
    <property type="entry name" value="Leu-rich_rpt"/>
</dbReference>
<reference evidence="7" key="1">
    <citation type="journal article" date="2022" name="bioRxiv">
        <title>Sequencing and chromosome-scale assembly of the giantPleurodeles waltlgenome.</title>
        <authorList>
            <person name="Brown T."/>
            <person name="Elewa A."/>
            <person name="Iarovenko S."/>
            <person name="Subramanian E."/>
            <person name="Araus A.J."/>
            <person name="Petzold A."/>
            <person name="Susuki M."/>
            <person name="Suzuki K.-i.T."/>
            <person name="Hayashi T."/>
            <person name="Toyoda A."/>
            <person name="Oliveira C."/>
            <person name="Osipova E."/>
            <person name="Leigh N.D."/>
            <person name="Simon A."/>
            <person name="Yun M.H."/>
        </authorList>
    </citation>
    <scope>NUCLEOTIDE SEQUENCE</scope>
    <source>
        <strain evidence="7">20211129_DDA</strain>
        <tissue evidence="7">Liver</tissue>
    </source>
</reference>
<keyword evidence="3" id="KW-0677">Repeat</keyword>
<dbReference type="PROSITE" id="PS51450">
    <property type="entry name" value="LRR"/>
    <property type="match status" value="2"/>
</dbReference>
<feature type="domain" description="LRRNT" evidence="5">
    <location>
        <begin position="54"/>
        <end position="88"/>
    </location>
</feature>
<dbReference type="PANTHER" id="PTHR24364">
    <property type="entry name" value="LP06937P"/>
    <property type="match status" value="1"/>
</dbReference>
<evidence type="ECO:0000256" key="3">
    <source>
        <dbReference type="ARBA" id="ARBA00022737"/>
    </source>
</evidence>
<dbReference type="GO" id="GO:0090090">
    <property type="term" value="P:negative regulation of canonical Wnt signaling pathway"/>
    <property type="evidence" value="ECO:0007669"/>
    <property type="project" value="TreeGrafter"/>
</dbReference>
<dbReference type="GO" id="GO:0005886">
    <property type="term" value="C:plasma membrane"/>
    <property type="evidence" value="ECO:0007669"/>
    <property type="project" value="TreeGrafter"/>
</dbReference>
<dbReference type="Gene3D" id="3.80.10.10">
    <property type="entry name" value="Ribonuclease Inhibitor"/>
    <property type="match status" value="1"/>
</dbReference>
<name>A0AAV7RJV0_PLEWA</name>
<feature type="domain" description="LRRCT" evidence="6">
    <location>
        <begin position="267"/>
        <end position="318"/>
    </location>
</feature>
<dbReference type="SMART" id="SM00013">
    <property type="entry name" value="LRRNT"/>
    <property type="match status" value="1"/>
</dbReference>
<dbReference type="SMART" id="SM00082">
    <property type="entry name" value="LRRCT"/>
    <property type="match status" value="1"/>
</dbReference>
<dbReference type="InterPro" id="IPR032675">
    <property type="entry name" value="LRR_dom_sf"/>
</dbReference>
<keyword evidence="4" id="KW-0812">Transmembrane</keyword>
<dbReference type="PANTHER" id="PTHR24364:SF18">
    <property type="entry name" value="LP06937P"/>
    <property type="match status" value="1"/>
</dbReference>
<dbReference type="PRINTS" id="PR00019">
    <property type="entry name" value="LEURICHRPT"/>
</dbReference>